<reference evidence="3" key="1">
    <citation type="submission" date="2016-10" db="EMBL/GenBank/DDBJ databases">
        <authorList>
            <person name="Varghese N."/>
            <person name="Submissions S."/>
        </authorList>
    </citation>
    <scope>NUCLEOTIDE SEQUENCE [LARGE SCALE GENOMIC DNA]</scope>
    <source>
        <strain evidence="3">DSM 17465</strain>
    </source>
</reference>
<protein>
    <recommendedName>
        <fullName evidence="4">Flagella basal body P-ring formation protein FlgA</fullName>
    </recommendedName>
</protein>
<dbReference type="EMBL" id="FPBD01000001">
    <property type="protein sequence ID" value="SFT38028.1"/>
    <property type="molecule type" value="Genomic_DNA"/>
</dbReference>
<evidence type="ECO:0008006" key="4">
    <source>
        <dbReference type="Google" id="ProtNLM"/>
    </source>
</evidence>
<feature type="signal peptide" evidence="1">
    <location>
        <begin position="1"/>
        <end position="23"/>
    </location>
</feature>
<evidence type="ECO:0000256" key="1">
    <source>
        <dbReference type="SAM" id="SignalP"/>
    </source>
</evidence>
<accession>A0A1I6XHY5</accession>
<organism evidence="2 3">
    <name type="scientific">Pseudovibrio denitrificans</name>
    <dbReference type="NCBI Taxonomy" id="258256"/>
    <lineage>
        <taxon>Bacteria</taxon>
        <taxon>Pseudomonadati</taxon>
        <taxon>Pseudomonadota</taxon>
        <taxon>Alphaproteobacteria</taxon>
        <taxon>Hyphomicrobiales</taxon>
        <taxon>Stappiaceae</taxon>
        <taxon>Pseudovibrio</taxon>
    </lineage>
</organism>
<dbReference type="RefSeq" id="WP_054785091.1">
    <property type="nucleotide sequence ID" value="NZ_FPBD01000001.1"/>
</dbReference>
<keyword evidence="1" id="KW-0732">Signal</keyword>
<evidence type="ECO:0000313" key="3">
    <source>
        <dbReference type="Proteomes" id="UP000183371"/>
    </source>
</evidence>
<sequence>MKSNYLSIAALFVSLIYTQTAFAASLSSYEAVDAAFLTSINTVEVRIDDQVSGGCLPRPQQLKHIVRANLTEDGFLVVEEGRESDARIEISALGYRTKAGCVVHIRTDVAFYTLGFVPESEFVKVGTSGVINTELNVGERLLTGSNMQSRLDKVVMLHAKQLNLEITRGKLYILKGVRDKNLYIAP</sequence>
<evidence type="ECO:0000313" key="2">
    <source>
        <dbReference type="EMBL" id="SFT38028.1"/>
    </source>
</evidence>
<gene>
    <name evidence="2" type="ORF">SAMN05444141_101216</name>
</gene>
<dbReference type="Proteomes" id="UP000183371">
    <property type="component" value="Unassembled WGS sequence"/>
</dbReference>
<feature type="chain" id="PRO_5010231586" description="Flagella basal body P-ring formation protein FlgA" evidence="1">
    <location>
        <begin position="24"/>
        <end position="186"/>
    </location>
</feature>
<dbReference type="AlphaFoldDB" id="A0A1I6XHY5"/>
<name>A0A1I6XHY5_9HYPH</name>
<keyword evidence="3" id="KW-1185">Reference proteome</keyword>
<proteinExistence type="predicted"/>